<dbReference type="Proteomes" id="UP000053144">
    <property type="component" value="Chromosome 1"/>
</dbReference>
<sequence length="102" mass="11161">MHQAVFAFPARVGCGGSRSGDGSSSRKVSKEIFHSSNSTFSETLTVPKDEHETFSLVPCEFSLLVRYKEVKDVSVDVMEGDPMIVLCDAVEKHHALMLVVTS</sequence>
<evidence type="ECO:0000313" key="1">
    <source>
        <dbReference type="EMBL" id="KOM31379.1"/>
    </source>
</evidence>
<organism evidence="1 2">
    <name type="scientific">Phaseolus angularis</name>
    <name type="common">Azuki bean</name>
    <name type="synonym">Vigna angularis</name>
    <dbReference type="NCBI Taxonomy" id="3914"/>
    <lineage>
        <taxon>Eukaryota</taxon>
        <taxon>Viridiplantae</taxon>
        <taxon>Streptophyta</taxon>
        <taxon>Embryophyta</taxon>
        <taxon>Tracheophyta</taxon>
        <taxon>Spermatophyta</taxon>
        <taxon>Magnoliopsida</taxon>
        <taxon>eudicotyledons</taxon>
        <taxon>Gunneridae</taxon>
        <taxon>Pentapetalae</taxon>
        <taxon>rosids</taxon>
        <taxon>fabids</taxon>
        <taxon>Fabales</taxon>
        <taxon>Fabaceae</taxon>
        <taxon>Papilionoideae</taxon>
        <taxon>50 kb inversion clade</taxon>
        <taxon>NPAAA clade</taxon>
        <taxon>indigoferoid/millettioid clade</taxon>
        <taxon>Phaseoleae</taxon>
        <taxon>Vigna</taxon>
    </lineage>
</organism>
<reference evidence="2" key="1">
    <citation type="journal article" date="2015" name="Proc. Natl. Acad. Sci. U.S.A.">
        <title>Genome sequencing of adzuki bean (Vigna angularis) provides insight into high starch and low fat accumulation and domestication.</title>
        <authorList>
            <person name="Yang K."/>
            <person name="Tian Z."/>
            <person name="Chen C."/>
            <person name="Luo L."/>
            <person name="Zhao B."/>
            <person name="Wang Z."/>
            <person name="Yu L."/>
            <person name="Li Y."/>
            <person name="Sun Y."/>
            <person name="Li W."/>
            <person name="Chen Y."/>
            <person name="Li Y."/>
            <person name="Zhang Y."/>
            <person name="Ai D."/>
            <person name="Zhao J."/>
            <person name="Shang C."/>
            <person name="Ma Y."/>
            <person name="Wu B."/>
            <person name="Wang M."/>
            <person name="Gao L."/>
            <person name="Sun D."/>
            <person name="Zhang P."/>
            <person name="Guo F."/>
            <person name="Wang W."/>
            <person name="Li Y."/>
            <person name="Wang J."/>
            <person name="Varshney R.K."/>
            <person name="Wang J."/>
            <person name="Ling H.Q."/>
            <person name="Wan P."/>
        </authorList>
    </citation>
    <scope>NUCLEOTIDE SEQUENCE</scope>
    <source>
        <strain evidence="2">cv. Jingnong 6</strain>
    </source>
</reference>
<protein>
    <submittedName>
        <fullName evidence="1">Uncharacterized protein</fullName>
    </submittedName>
</protein>
<proteinExistence type="predicted"/>
<evidence type="ECO:0000313" key="2">
    <source>
        <dbReference type="Proteomes" id="UP000053144"/>
    </source>
</evidence>
<dbReference type="AlphaFoldDB" id="A0A0L9TMJ3"/>
<dbReference type="EMBL" id="CM003371">
    <property type="protein sequence ID" value="KOM31379.1"/>
    <property type="molecule type" value="Genomic_DNA"/>
</dbReference>
<accession>A0A0L9TMJ3</accession>
<dbReference type="Gramene" id="KOM31379">
    <property type="protein sequence ID" value="KOM31379"/>
    <property type="gene ID" value="LR48_Vigan01g093400"/>
</dbReference>
<gene>
    <name evidence="1" type="ORF">LR48_Vigan01g093400</name>
</gene>
<name>A0A0L9TMJ3_PHAAN</name>